<keyword evidence="2" id="KW-0472">Membrane</keyword>
<feature type="region of interest" description="Disordered" evidence="1">
    <location>
        <begin position="40"/>
        <end position="108"/>
    </location>
</feature>
<evidence type="ECO:0000256" key="1">
    <source>
        <dbReference type="SAM" id="MobiDB-lite"/>
    </source>
</evidence>
<organism evidence="4 5">
    <name type="scientific">Bradyrhizobium lablabi</name>
    <dbReference type="NCBI Taxonomy" id="722472"/>
    <lineage>
        <taxon>Bacteria</taxon>
        <taxon>Pseudomonadati</taxon>
        <taxon>Pseudomonadota</taxon>
        <taxon>Alphaproteobacteria</taxon>
        <taxon>Hyphomicrobiales</taxon>
        <taxon>Nitrobacteraceae</taxon>
        <taxon>Bradyrhizobium</taxon>
    </lineage>
</organism>
<keyword evidence="2" id="KW-1133">Transmembrane helix</keyword>
<reference evidence="4 5" key="1">
    <citation type="submission" date="2014-03" db="EMBL/GenBank/DDBJ databases">
        <title>Bradyrhizobium valentinum sp. nov., isolated from effective nodules of Lupinus mariae-josephae, a lupine endemic of basic-lime soils in Eastern Spain.</title>
        <authorList>
            <person name="Duran D."/>
            <person name="Rey L."/>
            <person name="Navarro A."/>
            <person name="Busquets A."/>
            <person name="Imperial J."/>
            <person name="Ruiz-Argueso T."/>
        </authorList>
    </citation>
    <scope>NUCLEOTIDE SEQUENCE [LARGE SCALE GENOMIC DNA]</scope>
    <source>
        <strain evidence="4 5">CCBAU 23086</strain>
    </source>
</reference>
<keyword evidence="2" id="KW-0812">Transmembrane</keyword>
<accession>A0A0R3MBN3</accession>
<keyword evidence="3" id="KW-0732">Signal</keyword>
<feature type="chain" id="PRO_5006443900" evidence="3">
    <location>
        <begin position="31"/>
        <end position="244"/>
    </location>
</feature>
<dbReference type="EMBL" id="LLYB01000134">
    <property type="protein sequence ID" value="KRR15455.1"/>
    <property type="molecule type" value="Genomic_DNA"/>
</dbReference>
<dbReference type="AlphaFoldDB" id="A0A0R3MBN3"/>
<feature type="signal peptide" evidence="3">
    <location>
        <begin position="1"/>
        <end position="30"/>
    </location>
</feature>
<dbReference type="Proteomes" id="UP000051660">
    <property type="component" value="Unassembled WGS sequence"/>
</dbReference>
<evidence type="ECO:0000313" key="4">
    <source>
        <dbReference type="EMBL" id="KRR15455.1"/>
    </source>
</evidence>
<evidence type="ECO:0000256" key="3">
    <source>
        <dbReference type="SAM" id="SignalP"/>
    </source>
</evidence>
<gene>
    <name evidence="4" type="ORF">CQ14_03885</name>
</gene>
<evidence type="ECO:0000313" key="5">
    <source>
        <dbReference type="Proteomes" id="UP000051660"/>
    </source>
</evidence>
<name>A0A0R3MBN3_9BRAD</name>
<feature type="compositionally biased region" description="Polar residues" evidence="1">
    <location>
        <begin position="42"/>
        <end position="51"/>
    </location>
</feature>
<feature type="compositionally biased region" description="Basic residues" evidence="1">
    <location>
        <begin position="59"/>
        <end position="68"/>
    </location>
</feature>
<feature type="compositionally biased region" description="Basic and acidic residues" evidence="1">
    <location>
        <begin position="84"/>
        <end position="94"/>
    </location>
</feature>
<protein>
    <submittedName>
        <fullName evidence="4">Uncharacterized protein</fullName>
    </submittedName>
</protein>
<proteinExistence type="predicted"/>
<evidence type="ECO:0000256" key="2">
    <source>
        <dbReference type="SAM" id="Phobius"/>
    </source>
</evidence>
<comment type="caution">
    <text evidence="4">The sequence shown here is derived from an EMBL/GenBank/DDBJ whole genome shotgun (WGS) entry which is preliminary data.</text>
</comment>
<sequence>MTIKASARSAMIIAAGFLVGFAAAPLPAMAVGADADTAAASKSENATSGKSVRQDSRSLKKRYAHRNTTHAAAKSDDSNSAAKPESKKAEEKQVADTSGGTPPGIPAWLANANAQMTAADAPSDTAKGMSAAMSEKANTVLQAAAEKPADAEASADATVVASDQLNEVDRALHANPSEAASTQTVEAASTQTVAMASVKPASDGAAQAATNDSSTLDKTSLIGKIFIAFGALLTMASAARMFMA</sequence>
<feature type="transmembrane region" description="Helical" evidence="2">
    <location>
        <begin position="221"/>
        <end position="243"/>
    </location>
</feature>